<dbReference type="InterPro" id="IPR039518">
    <property type="entry name" value="WhiA_LAGLIDADG_dom"/>
</dbReference>
<dbReference type="Pfam" id="PF14527">
    <property type="entry name" value="LAGLIDADG_WhiA"/>
    <property type="match status" value="1"/>
</dbReference>
<organism evidence="8 9">
    <name type="scientific">Candidatus Fimimonas gallinarum</name>
    <dbReference type="NCBI Taxonomy" id="2840821"/>
    <lineage>
        <taxon>Bacteria</taxon>
        <taxon>Pseudomonadati</taxon>
        <taxon>Myxococcota</taxon>
        <taxon>Myxococcia</taxon>
        <taxon>Myxococcales</taxon>
        <taxon>Cystobacterineae</taxon>
        <taxon>Myxococcaceae</taxon>
        <taxon>Myxococcaceae incertae sedis</taxon>
        <taxon>Candidatus Fimimonas</taxon>
    </lineage>
</organism>
<dbReference type="InterPro" id="IPR023054">
    <property type="entry name" value="Sporulation_regulator_WhiA_C"/>
</dbReference>
<comment type="function">
    <text evidence="4">Involved in cell division and chromosome segregation.</text>
</comment>
<gene>
    <name evidence="4 8" type="primary">whiA</name>
    <name evidence="8" type="ORF">IAC95_03925</name>
</gene>
<dbReference type="PANTHER" id="PTHR37307:SF1">
    <property type="entry name" value="CELL DIVISION PROTEIN WHIA-RELATED"/>
    <property type="match status" value="1"/>
</dbReference>
<evidence type="ECO:0000256" key="1">
    <source>
        <dbReference type="ARBA" id="ARBA00022618"/>
    </source>
</evidence>
<reference evidence="8" key="2">
    <citation type="journal article" date="2021" name="PeerJ">
        <title>Extensive microbial diversity within the chicken gut microbiome revealed by metagenomics and culture.</title>
        <authorList>
            <person name="Gilroy R."/>
            <person name="Ravi A."/>
            <person name="Getino M."/>
            <person name="Pursley I."/>
            <person name="Horton D.L."/>
            <person name="Alikhan N.F."/>
            <person name="Baker D."/>
            <person name="Gharbi K."/>
            <person name="Hall N."/>
            <person name="Watson M."/>
            <person name="Adriaenssens E.M."/>
            <person name="Foster-Nyarko E."/>
            <person name="Jarju S."/>
            <person name="Secka A."/>
            <person name="Antonio M."/>
            <person name="Oren A."/>
            <person name="Chaudhuri R.R."/>
            <person name="La Ragione R."/>
            <person name="Hildebrand F."/>
            <person name="Pallen M.J."/>
        </authorList>
    </citation>
    <scope>NUCLEOTIDE SEQUENCE</scope>
    <source>
        <strain evidence="8">CHK121-14286</strain>
    </source>
</reference>
<protein>
    <recommendedName>
        <fullName evidence="4">Probable cell division protein WhiA</fullName>
    </recommendedName>
</protein>
<dbReference type="InterPro" id="IPR027434">
    <property type="entry name" value="Homing_endonucl"/>
</dbReference>
<dbReference type="GO" id="GO:0043937">
    <property type="term" value="P:regulation of sporulation"/>
    <property type="evidence" value="ECO:0007669"/>
    <property type="project" value="InterPro"/>
</dbReference>
<dbReference type="GO" id="GO:0003677">
    <property type="term" value="F:DNA binding"/>
    <property type="evidence" value="ECO:0007669"/>
    <property type="project" value="UniProtKB-UniRule"/>
</dbReference>
<sequence>MSFSQTVKEEIVRNVKRTKRCCATSFLTAVLKSAGSLCMDVNGCCFSMETDNSSLVDLCVTLAQTHFDAESTVYKVQSNADSDKNSRYLCKFDAKLGEILHLTERDAEGAVHIAPLSLDLEKDCCKRAFMQGLFLACGSVTIPEGEGDVFAQSSHSNYHLELRFTNADFAQFVSEKFSFLQFRQVQRKNSVVLYLKESGKIADFFVFTDAVNARFKVENVIIGRSFRNRANRQRNCIDSNIDKSILAGARQLAAIEKIREKGRFETLPDQLKEVALARESHHDANLQELASVLGISKSGVNHRLTKLLEIAQDLQ</sequence>
<evidence type="ECO:0000256" key="3">
    <source>
        <dbReference type="ARBA" id="ARBA00023306"/>
    </source>
</evidence>
<keyword evidence="2 4" id="KW-0238">DNA-binding</keyword>
<dbReference type="Proteomes" id="UP000824200">
    <property type="component" value="Unassembled WGS sequence"/>
</dbReference>
<evidence type="ECO:0000256" key="4">
    <source>
        <dbReference type="HAMAP-Rule" id="MF_01420"/>
    </source>
</evidence>
<dbReference type="SUPFAM" id="SSF55608">
    <property type="entry name" value="Homing endonucleases"/>
    <property type="match status" value="1"/>
</dbReference>
<dbReference type="HAMAP" id="MF_01420">
    <property type="entry name" value="HTH_type_WhiA"/>
    <property type="match status" value="1"/>
</dbReference>
<dbReference type="InterPro" id="IPR018478">
    <property type="entry name" value="Sporu_reg_WhiA_N_dom"/>
</dbReference>
<dbReference type="AlphaFoldDB" id="A0A9D1J836"/>
<feature type="domain" description="Sporulation transcription regulator WhiA N-terminal" evidence="6">
    <location>
        <begin position="20"/>
        <end position="101"/>
    </location>
</feature>
<evidence type="ECO:0000256" key="2">
    <source>
        <dbReference type="ARBA" id="ARBA00023125"/>
    </source>
</evidence>
<accession>A0A9D1J836</accession>
<evidence type="ECO:0000259" key="7">
    <source>
        <dbReference type="Pfam" id="PF14527"/>
    </source>
</evidence>
<feature type="domain" description="WhiA LAGLIDADG-like" evidence="7">
    <location>
        <begin position="127"/>
        <end position="227"/>
    </location>
</feature>
<dbReference type="EMBL" id="DVHL01000032">
    <property type="protein sequence ID" value="HIR66008.1"/>
    <property type="molecule type" value="Genomic_DNA"/>
</dbReference>
<evidence type="ECO:0000313" key="8">
    <source>
        <dbReference type="EMBL" id="HIR66008.1"/>
    </source>
</evidence>
<reference evidence="8" key="1">
    <citation type="submission" date="2020-10" db="EMBL/GenBank/DDBJ databases">
        <authorList>
            <person name="Gilroy R."/>
        </authorList>
    </citation>
    <scope>NUCLEOTIDE SEQUENCE</scope>
    <source>
        <strain evidence="8">CHK121-14286</strain>
    </source>
</reference>
<evidence type="ECO:0000259" key="5">
    <source>
        <dbReference type="Pfam" id="PF02650"/>
    </source>
</evidence>
<dbReference type="Pfam" id="PF10298">
    <property type="entry name" value="WhiA_N"/>
    <property type="match status" value="1"/>
</dbReference>
<feature type="domain" description="Sporulation regulator WhiA C-terminal" evidence="5">
    <location>
        <begin position="230"/>
        <end position="311"/>
    </location>
</feature>
<dbReference type="GO" id="GO:0051301">
    <property type="term" value="P:cell division"/>
    <property type="evidence" value="ECO:0007669"/>
    <property type="project" value="UniProtKB-UniRule"/>
</dbReference>
<evidence type="ECO:0000259" key="6">
    <source>
        <dbReference type="Pfam" id="PF10298"/>
    </source>
</evidence>
<comment type="caution">
    <text evidence="8">The sequence shown here is derived from an EMBL/GenBank/DDBJ whole genome shotgun (WGS) entry which is preliminary data.</text>
</comment>
<keyword evidence="1 4" id="KW-0132">Cell division</keyword>
<keyword evidence="3 4" id="KW-0131">Cell cycle</keyword>
<dbReference type="PANTHER" id="PTHR37307">
    <property type="entry name" value="CELL DIVISION PROTEIN WHIA-RELATED"/>
    <property type="match status" value="1"/>
</dbReference>
<dbReference type="InterPro" id="IPR003802">
    <property type="entry name" value="Sporulation_regulator_WhiA"/>
</dbReference>
<name>A0A9D1J836_9BACT</name>
<dbReference type="NCBIfam" id="TIGR00647">
    <property type="entry name" value="DNA_bind_WhiA"/>
    <property type="match status" value="1"/>
</dbReference>
<proteinExistence type="inferred from homology"/>
<evidence type="ECO:0000313" key="9">
    <source>
        <dbReference type="Proteomes" id="UP000824200"/>
    </source>
</evidence>
<dbReference type="Gene3D" id="3.10.28.10">
    <property type="entry name" value="Homing endonucleases"/>
    <property type="match status" value="1"/>
</dbReference>
<comment type="similarity">
    <text evidence="4">Belongs to the WhiA family.</text>
</comment>
<dbReference type="Pfam" id="PF02650">
    <property type="entry name" value="HTH_WhiA"/>
    <property type="match status" value="1"/>
</dbReference>